<proteinExistence type="predicted"/>
<dbReference type="Proteomes" id="UP000002527">
    <property type="component" value="Chromosome"/>
</dbReference>
<gene>
    <name evidence="1" type="ordered locus">BCE_0938</name>
</gene>
<dbReference type="AlphaFoldDB" id="Q73CX6"/>
<protein>
    <submittedName>
        <fullName evidence="1">Uncharacterized protein</fullName>
    </submittedName>
</protein>
<dbReference type="EMBL" id="AE017194">
    <property type="protein sequence ID" value="AAS39869.1"/>
    <property type="molecule type" value="Genomic_DNA"/>
</dbReference>
<reference evidence="1 2" key="1">
    <citation type="journal article" date="2004" name="Nucleic Acids Res.">
        <title>The genome sequence of Bacillus cereus ATCC 10987 reveals metabolic adaptations and a large plasmid related to Bacillus anthracis pXO1.</title>
        <authorList>
            <person name="Rasko D.A."/>
            <person name="Ravel J."/>
            <person name="Okstad O.A."/>
            <person name="Helgason E."/>
            <person name="Cer R.Z."/>
            <person name="Jiang L."/>
            <person name="Shores K.A."/>
            <person name="Fouts D.E."/>
            <person name="Tourasse N.J."/>
            <person name="Angiuoli S.V."/>
            <person name="Kolonay J."/>
            <person name="Nelson W.C."/>
            <person name="Kolsto A.-B."/>
            <person name="Fraser C.M."/>
            <person name="Read T.D."/>
        </authorList>
    </citation>
    <scope>NUCLEOTIDE SEQUENCE [LARGE SCALE GENOMIC DNA]</scope>
    <source>
        <strain evidence="2">ATCC 10987 / NRS 248</strain>
    </source>
</reference>
<organism evidence="1 2">
    <name type="scientific">Bacillus cereus (strain ATCC 10987 / NRS 248)</name>
    <dbReference type="NCBI Taxonomy" id="222523"/>
    <lineage>
        <taxon>Bacteria</taxon>
        <taxon>Bacillati</taxon>
        <taxon>Bacillota</taxon>
        <taxon>Bacilli</taxon>
        <taxon>Bacillales</taxon>
        <taxon>Bacillaceae</taxon>
        <taxon>Bacillus</taxon>
        <taxon>Bacillus cereus group</taxon>
    </lineage>
</organism>
<name>Q73CX6_BACC1</name>
<evidence type="ECO:0000313" key="1">
    <source>
        <dbReference type="EMBL" id="AAS39869.1"/>
    </source>
</evidence>
<accession>Q73CX6</accession>
<dbReference type="KEGG" id="bca:BCE_0938"/>
<dbReference type="HOGENOM" id="CLU_3339587_0_0_9"/>
<evidence type="ECO:0000313" key="2">
    <source>
        <dbReference type="Proteomes" id="UP000002527"/>
    </source>
</evidence>
<sequence>MTVLHLFNADPASVHGGHGLTSAIIPFSFVHQCHYIS</sequence>